<keyword evidence="2" id="KW-1185">Reference proteome</keyword>
<dbReference type="STRING" id="414004.CENSYa_0767"/>
<dbReference type="KEGG" id="csy:CENSYa_0767"/>
<evidence type="ECO:0008006" key="3">
    <source>
        <dbReference type="Google" id="ProtNLM"/>
    </source>
</evidence>
<dbReference type="EMBL" id="DP000238">
    <property type="protein sequence ID" value="ABK77400.1"/>
    <property type="molecule type" value="Genomic_DNA"/>
</dbReference>
<dbReference type="Proteomes" id="UP000000758">
    <property type="component" value="Chromosome"/>
</dbReference>
<evidence type="ECO:0000313" key="1">
    <source>
        <dbReference type="EMBL" id="ABK77400.1"/>
    </source>
</evidence>
<reference evidence="1 2" key="1">
    <citation type="journal article" date="2006" name="Proc. Natl. Acad. Sci. U.S.A.">
        <title>Genomic analysis of the uncultivated marine crenarchaeote Cenarchaeum symbiosum.</title>
        <authorList>
            <person name="Hallam S.J."/>
            <person name="Konstantinidis K.T."/>
            <person name="Putnam N."/>
            <person name="Schleper C."/>
            <person name="Watanabe Y."/>
            <person name="Sugahara J."/>
            <person name="Preston C."/>
            <person name="de la Torre J."/>
            <person name="Richardson P.M."/>
            <person name="DeLong E.F."/>
        </authorList>
    </citation>
    <scope>NUCLEOTIDE SEQUENCE [LARGE SCALE GENOMIC DNA]</scope>
    <source>
        <strain evidence="2">A</strain>
    </source>
</reference>
<protein>
    <recommendedName>
        <fullName evidence="3">SWIM-type domain-containing protein</fullName>
    </recommendedName>
</protein>
<dbReference type="HOGENOM" id="CLU_2044312_0_0_2"/>
<dbReference type="AlphaFoldDB" id="A0RVN3"/>
<organism evidence="1 2">
    <name type="scientific">Cenarchaeum symbiosum (strain A)</name>
    <dbReference type="NCBI Taxonomy" id="414004"/>
    <lineage>
        <taxon>Archaea</taxon>
        <taxon>Nitrososphaerota</taxon>
        <taxon>Candidatus Cenarchaeales</taxon>
        <taxon>Candidatus Cenarchaeaceae</taxon>
        <taxon>Candidatus Cenarchaeum</taxon>
    </lineage>
</organism>
<dbReference type="EnsemblBacteria" id="ABK77400">
    <property type="protein sequence ID" value="ABK77400"/>
    <property type="gene ID" value="CENSYa_0767"/>
</dbReference>
<evidence type="ECO:0000313" key="2">
    <source>
        <dbReference type="Proteomes" id="UP000000758"/>
    </source>
</evidence>
<sequence length="120" mass="13170">MGPSSPAPLEIYRAGGLNPCGPDRGGGLVKQGKEARVRAELKGVWTVVGRKSEYWADPGAGFCSCPAYYFGRSSGRKGCYHLDTIRSAVETGRVERIDFADEEYRGFLSGIFAEMWRSIK</sequence>
<proteinExistence type="predicted"/>
<accession>A0RVN3</accession>
<name>A0RVN3_CENSY</name>
<gene>
    <name evidence="1" type="ordered locus">CENSYa_0767</name>
</gene>